<dbReference type="Pfam" id="PF13041">
    <property type="entry name" value="PPR_2"/>
    <property type="match status" value="1"/>
</dbReference>
<comment type="caution">
    <text evidence="3">The sequence shown here is derived from an EMBL/GenBank/DDBJ whole genome shotgun (WGS) entry which is preliminary data.</text>
</comment>
<dbReference type="PROSITE" id="PS51375">
    <property type="entry name" value="PPR"/>
    <property type="match status" value="4"/>
</dbReference>
<feature type="repeat" description="PPR" evidence="2">
    <location>
        <begin position="321"/>
        <end position="356"/>
    </location>
</feature>
<evidence type="ECO:0000313" key="4">
    <source>
        <dbReference type="Proteomes" id="UP001318860"/>
    </source>
</evidence>
<name>A0ABR0VKH9_REHGL</name>
<organism evidence="3 4">
    <name type="scientific">Rehmannia glutinosa</name>
    <name type="common">Chinese foxglove</name>
    <dbReference type="NCBI Taxonomy" id="99300"/>
    <lineage>
        <taxon>Eukaryota</taxon>
        <taxon>Viridiplantae</taxon>
        <taxon>Streptophyta</taxon>
        <taxon>Embryophyta</taxon>
        <taxon>Tracheophyta</taxon>
        <taxon>Spermatophyta</taxon>
        <taxon>Magnoliopsida</taxon>
        <taxon>eudicotyledons</taxon>
        <taxon>Gunneridae</taxon>
        <taxon>Pentapetalae</taxon>
        <taxon>asterids</taxon>
        <taxon>lamiids</taxon>
        <taxon>Lamiales</taxon>
        <taxon>Orobanchaceae</taxon>
        <taxon>Rehmannieae</taxon>
        <taxon>Rehmannia</taxon>
    </lineage>
</organism>
<gene>
    <name evidence="3" type="ORF">DH2020_030535</name>
</gene>
<dbReference type="PANTHER" id="PTHR47928:SF103">
    <property type="entry name" value="PENTATRICOPEPTIDE REPEAT-CONTAINING PROTEIN"/>
    <property type="match status" value="1"/>
</dbReference>
<evidence type="ECO:0000313" key="3">
    <source>
        <dbReference type="EMBL" id="KAK6135722.1"/>
    </source>
</evidence>
<dbReference type="PANTHER" id="PTHR47928">
    <property type="entry name" value="REPEAT-CONTAINING PROTEIN, PUTATIVE-RELATED"/>
    <property type="match status" value="1"/>
</dbReference>
<dbReference type="InterPro" id="IPR046848">
    <property type="entry name" value="E_motif"/>
</dbReference>
<dbReference type="Gene3D" id="1.25.40.10">
    <property type="entry name" value="Tetratricopeptide repeat domain"/>
    <property type="match status" value="3"/>
</dbReference>
<protein>
    <recommendedName>
        <fullName evidence="5">Pentatricopeptide repeat-containing protein</fullName>
    </recommendedName>
</protein>
<dbReference type="NCBIfam" id="TIGR00756">
    <property type="entry name" value="PPR"/>
    <property type="match status" value="3"/>
</dbReference>
<keyword evidence="4" id="KW-1185">Reference proteome</keyword>
<feature type="repeat" description="PPR" evidence="2">
    <location>
        <begin position="357"/>
        <end position="391"/>
    </location>
</feature>
<dbReference type="EMBL" id="JABTTQ020001075">
    <property type="protein sequence ID" value="KAK6135722.1"/>
    <property type="molecule type" value="Genomic_DNA"/>
</dbReference>
<sequence>MLYLTHLLSLPTSPSRAPLFSLHFLRLCCNPAKLCHSVSSSDSTSSPTSNLSRFLQGHIPRPHLLQVHARIFRLNAHQNDLIATRLIGHYPEKLALKVFHSLQNPNIFPFNAIIRVLAEEGLSSNALVIFKELKYRQLWPNDLTFSFLFKACSTIDGVGVDCVKQLHSHILKLGFMCDSFVCNGLLMVYARVVKDLGSARQVFDEMPDRNLVSCWTSLISGYARLGLAQEALKLFIIMLKENNLQPDNNTMVSVLSACSSLATLHIEKWVNLLTGCVKQFHCNNLSCDYVNIILVYLYGKCRKVEKSREAFNEISYVGRRSVLSWNTMIGAYVQNGCALEALNVFKSMMENYDCSPNHVTMVSVLSACAEVGDLELGMWVHEYMRTRGHKGVLSSNVNLATALIDMYSKCGSLDAARKVFDQITVKDVVSFNAMIIGLAVNGEGEEALRLYAKMQEFHLGPDSGTLLGALCACSHSGLLDKGREIFINMIQKNLVTPRLEHYACYVDLLARSGFIEEALGVVTSMPFEPNKFVWGALLAGCVLHNRLELAQSISTMLVMVDPENSGGYVMLSNSFAADCQWRDVLKQRGLMREKGVTKQPGRSWIKIGGVVHEFVAGSDSYHRIERIHQMMESLLKEMRLSSR</sequence>
<dbReference type="Pfam" id="PF01535">
    <property type="entry name" value="PPR"/>
    <property type="match status" value="4"/>
</dbReference>
<proteinExistence type="predicted"/>
<reference evidence="3 4" key="1">
    <citation type="journal article" date="2021" name="Comput. Struct. Biotechnol. J.">
        <title>De novo genome assembly of the potent medicinal plant Rehmannia glutinosa using nanopore technology.</title>
        <authorList>
            <person name="Ma L."/>
            <person name="Dong C."/>
            <person name="Song C."/>
            <person name="Wang X."/>
            <person name="Zheng X."/>
            <person name="Niu Y."/>
            <person name="Chen S."/>
            <person name="Feng W."/>
        </authorList>
    </citation>
    <scope>NUCLEOTIDE SEQUENCE [LARGE SCALE GENOMIC DNA]</scope>
    <source>
        <strain evidence="3">DH-2019</strain>
    </source>
</reference>
<dbReference type="Pfam" id="PF13812">
    <property type="entry name" value="PPR_3"/>
    <property type="match status" value="1"/>
</dbReference>
<keyword evidence="1" id="KW-0677">Repeat</keyword>
<dbReference type="Proteomes" id="UP001318860">
    <property type="component" value="Unassembled WGS sequence"/>
</dbReference>
<dbReference type="InterPro" id="IPR050421">
    <property type="entry name" value="PPR"/>
</dbReference>
<evidence type="ECO:0008006" key="5">
    <source>
        <dbReference type="Google" id="ProtNLM"/>
    </source>
</evidence>
<dbReference type="InterPro" id="IPR002885">
    <property type="entry name" value="PPR_rpt"/>
</dbReference>
<feature type="repeat" description="PPR" evidence="2">
    <location>
        <begin position="211"/>
        <end position="246"/>
    </location>
</feature>
<dbReference type="InterPro" id="IPR011990">
    <property type="entry name" value="TPR-like_helical_dom_sf"/>
</dbReference>
<accession>A0ABR0VKH9</accession>
<evidence type="ECO:0000256" key="1">
    <source>
        <dbReference type="ARBA" id="ARBA00022737"/>
    </source>
</evidence>
<evidence type="ECO:0000256" key="2">
    <source>
        <dbReference type="PROSITE-ProRule" id="PRU00708"/>
    </source>
</evidence>
<feature type="repeat" description="PPR" evidence="2">
    <location>
        <begin position="427"/>
        <end position="461"/>
    </location>
</feature>
<dbReference type="Pfam" id="PF20431">
    <property type="entry name" value="E_motif"/>
    <property type="match status" value="1"/>
</dbReference>